<protein>
    <recommendedName>
        <fullName evidence="5">Zinc ribbon domain-containing protein</fullName>
    </recommendedName>
</protein>
<keyword evidence="2" id="KW-0812">Transmembrane</keyword>
<dbReference type="EMBL" id="JACRTJ010000018">
    <property type="protein sequence ID" value="MBC8599148.1"/>
    <property type="molecule type" value="Genomic_DNA"/>
</dbReference>
<keyword evidence="2" id="KW-1133">Transmembrane helix</keyword>
<keyword evidence="1" id="KW-0175">Coiled coil</keyword>
<dbReference type="Proteomes" id="UP000647491">
    <property type="component" value="Unassembled WGS sequence"/>
</dbReference>
<accession>A0ABR7NSQ8</accession>
<evidence type="ECO:0000313" key="3">
    <source>
        <dbReference type="EMBL" id="MBC8599148.1"/>
    </source>
</evidence>
<feature type="transmembrane region" description="Helical" evidence="2">
    <location>
        <begin position="115"/>
        <end position="137"/>
    </location>
</feature>
<evidence type="ECO:0000313" key="4">
    <source>
        <dbReference type="Proteomes" id="UP000647491"/>
    </source>
</evidence>
<keyword evidence="2" id="KW-0472">Membrane</keyword>
<evidence type="ECO:0000256" key="2">
    <source>
        <dbReference type="SAM" id="Phobius"/>
    </source>
</evidence>
<name>A0ABR7NSQ8_9FIRM</name>
<gene>
    <name evidence="3" type="ORF">H8708_07890</name>
</gene>
<organism evidence="3 4">
    <name type="scientific">Enterocloster hominis</name>
    <name type="common">ex Liu et al. 2021</name>
    <dbReference type="NCBI Taxonomy" id="2763663"/>
    <lineage>
        <taxon>Bacteria</taxon>
        <taxon>Bacillati</taxon>
        <taxon>Bacillota</taxon>
        <taxon>Clostridia</taxon>
        <taxon>Lachnospirales</taxon>
        <taxon>Lachnospiraceae</taxon>
        <taxon>Enterocloster</taxon>
    </lineage>
</organism>
<feature type="coiled-coil region" evidence="1">
    <location>
        <begin position="26"/>
        <end position="64"/>
    </location>
</feature>
<feature type="transmembrane region" description="Helical" evidence="2">
    <location>
        <begin position="89"/>
        <end position="109"/>
    </location>
</feature>
<dbReference type="RefSeq" id="WP_158359348.1">
    <property type="nucleotide sequence ID" value="NZ_JACRTJ010000018.1"/>
</dbReference>
<keyword evidence="4" id="KW-1185">Reference proteome</keyword>
<sequence length="228" mass="25552">MPYCPKCDMEFVEGVTVCTDCGGPLVESREAAQAQKAAEKEKLEQEMRLRYEEMQKAAKEMEKQPARQPVGTYVKKEQRYEDMNSSASAFFLVGGVLALIAAVSLLGYLPLPLYGVSRILFHVLLILMAAGSIAVAVSSKKSAARLKVQAADEEKETEDILQWFLKTYSARGLDDQLLMEDPELSGEELELKRFELIQDYLVTGRDLPDQSYADALCDMIYERLYGKA</sequence>
<proteinExistence type="predicted"/>
<evidence type="ECO:0008006" key="5">
    <source>
        <dbReference type="Google" id="ProtNLM"/>
    </source>
</evidence>
<comment type="caution">
    <text evidence="3">The sequence shown here is derived from an EMBL/GenBank/DDBJ whole genome shotgun (WGS) entry which is preliminary data.</text>
</comment>
<reference evidence="3 4" key="1">
    <citation type="submission" date="2020-08" db="EMBL/GenBank/DDBJ databases">
        <title>Genome public.</title>
        <authorList>
            <person name="Liu C."/>
            <person name="Sun Q."/>
        </authorList>
    </citation>
    <scope>NUCLEOTIDE SEQUENCE [LARGE SCALE GENOMIC DNA]</scope>
    <source>
        <strain evidence="3 4">BX10</strain>
    </source>
</reference>
<evidence type="ECO:0000256" key="1">
    <source>
        <dbReference type="SAM" id="Coils"/>
    </source>
</evidence>